<evidence type="ECO:0000256" key="1">
    <source>
        <dbReference type="ARBA" id="ARBA00022714"/>
    </source>
</evidence>
<reference evidence="6 7" key="1">
    <citation type="submission" date="2018-07" db="EMBL/GenBank/DDBJ databases">
        <title>Desertimonas flava gen. nov. sp. nov.</title>
        <authorList>
            <person name="Liu S."/>
        </authorList>
    </citation>
    <scope>NUCLEOTIDE SEQUENCE [LARGE SCALE GENOMIC DNA]</scope>
    <source>
        <strain evidence="6 7">16Sb5-5</strain>
    </source>
</reference>
<keyword evidence="7" id="KW-1185">Reference proteome</keyword>
<dbReference type="InterPro" id="IPR036922">
    <property type="entry name" value="Rieske_2Fe-2S_sf"/>
</dbReference>
<evidence type="ECO:0000313" key="6">
    <source>
        <dbReference type="EMBL" id="RCK69366.1"/>
    </source>
</evidence>
<dbReference type="PANTHER" id="PTHR21496">
    <property type="entry name" value="FERREDOXIN-RELATED"/>
    <property type="match status" value="1"/>
</dbReference>
<dbReference type="GO" id="GO:0051537">
    <property type="term" value="F:2 iron, 2 sulfur cluster binding"/>
    <property type="evidence" value="ECO:0007669"/>
    <property type="project" value="UniProtKB-KW"/>
</dbReference>
<dbReference type="CDD" id="cd03467">
    <property type="entry name" value="Rieske"/>
    <property type="match status" value="1"/>
</dbReference>
<evidence type="ECO:0000256" key="3">
    <source>
        <dbReference type="ARBA" id="ARBA00023004"/>
    </source>
</evidence>
<name>A0A367YU09_9ACTN</name>
<accession>A0A367YU09</accession>
<dbReference type="GO" id="GO:0016705">
    <property type="term" value="F:oxidoreductase activity, acting on paired donors, with incorporation or reduction of molecular oxygen"/>
    <property type="evidence" value="ECO:0007669"/>
    <property type="project" value="UniProtKB-ARBA"/>
</dbReference>
<keyword evidence="3" id="KW-0408">Iron</keyword>
<organism evidence="6 7">
    <name type="scientific">Desertihabitans brevis</name>
    <dbReference type="NCBI Taxonomy" id="2268447"/>
    <lineage>
        <taxon>Bacteria</taxon>
        <taxon>Bacillati</taxon>
        <taxon>Actinomycetota</taxon>
        <taxon>Actinomycetes</taxon>
        <taxon>Propionibacteriales</taxon>
        <taxon>Propionibacteriaceae</taxon>
        <taxon>Desertihabitans</taxon>
    </lineage>
</organism>
<dbReference type="EMBL" id="QOUI01000006">
    <property type="protein sequence ID" value="RCK69366.1"/>
    <property type="molecule type" value="Genomic_DNA"/>
</dbReference>
<keyword evidence="4" id="KW-0411">Iron-sulfur</keyword>
<dbReference type="PANTHER" id="PTHR21496:SF23">
    <property type="entry name" value="3-PHENYLPROPIONATE_CINNAMIC ACID DIOXYGENASE FERREDOXIN SUBUNIT"/>
    <property type="match status" value="1"/>
</dbReference>
<feature type="domain" description="Rieske" evidence="5">
    <location>
        <begin position="4"/>
        <end position="115"/>
    </location>
</feature>
<keyword evidence="1" id="KW-0001">2Fe-2S</keyword>
<proteinExistence type="predicted"/>
<dbReference type="GO" id="GO:0046872">
    <property type="term" value="F:metal ion binding"/>
    <property type="evidence" value="ECO:0007669"/>
    <property type="project" value="UniProtKB-KW"/>
</dbReference>
<evidence type="ECO:0000313" key="7">
    <source>
        <dbReference type="Proteomes" id="UP000252770"/>
    </source>
</evidence>
<dbReference type="GO" id="GO:0004497">
    <property type="term" value="F:monooxygenase activity"/>
    <property type="evidence" value="ECO:0007669"/>
    <property type="project" value="UniProtKB-ARBA"/>
</dbReference>
<evidence type="ECO:0000256" key="2">
    <source>
        <dbReference type="ARBA" id="ARBA00022723"/>
    </source>
</evidence>
<dbReference type="Pfam" id="PF00355">
    <property type="entry name" value="Rieske"/>
    <property type="match status" value="1"/>
</dbReference>
<dbReference type="Gene3D" id="2.102.10.10">
    <property type="entry name" value="Rieske [2Fe-2S] iron-sulphur domain"/>
    <property type="match status" value="1"/>
</dbReference>
<gene>
    <name evidence="6" type="ORF">DT076_10755</name>
</gene>
<dbReference type="PROSITE" id="PS51296">
    <property type="entry name" value="RIESKE"/>
    <property type="match status" value="1"/>
</dbReference>
<evidence type="ECO:0000256" key="4">
    <source>
        <dbReference type="ARBA" id="ARBA00023014"/>
    </source>
</evidence>
<comment type="caution">
    <text evidence="6">The sequence shown here is derived from an EMBL/GenBank/DDBJ whole genome shotgun (WGS) entry which is preliminary data.</text>
</comment>
<dbReference type="SUPFAM" id="SSF50022">
    <property type="entry name" value="ISP domain"/>
    <property type="match status" value="1"/>
</dbReference>
<dbReference type="InterPro" id="IPR017941">
    <property type="entry name" value="Rieske_2Fe-2S"/>
</dbReference>
<protein>
    <submittedName>
        <fullName evidence="6">Rieske (2Fe-2S) protein</fullName>
    </submittedName>
</protein>
<dbReference type="AlphaFoldDB" id="A0A367YU09"/>
<keyword evidence="2" id="KW-0479">Metal-binding</keyword>
<evidence type="ECO:0000259" key="5">
    <source>
        <dbReference type="PROSITE" id="PS51296"/>
    </source>
</evidence>
<sequence length="136" mass="14748">MSRVVVAAEVDVPGRGVLLVQASGLEIGLFRVRGRVVAWRNHCPHQAAPVCRGRVTGTLLPSAVAEYRPGRDGEVLQCPWHGWEFDLLDGHHLASGSRVRLRGYPVEVEDGNVVLHLPERPALDAAGRGAATRPRP</sequence>
<dbReference type="Proteomes" id="UP000252770">
    <property type="component" value="Unassembled WGS sequence"/>
</dbReference>